<evidence type="ECO:0000313" key="3">
    <source>
        <dbReference type="Proteomes" id="UP000298781"/>
    </source>
</evidence>
<keyword evidence="1" id="KW-0812">Transmembrane</keyword>
<dbReference type="Pfam" id="PF05437">
    <property type="entry name" value="AzlD"/>
    <property type="match status" value="1"/>
</dbReference>
<dbReference type="Proteomes" id="UP000298781">
    <property type="component" value="Chromosome"/>
</dbReference>
<dbReference type="InterPro" id="IPR008407">
    <property type="entry name" value="Brnchd-chn_aa_trnsp_AzlD"/>
</dbReference>
<proteinExistence type="predicted"/>
<dbReference type="AlphaFoldDB" id="A0A4D7BBS0"/>
<sequence length="116" mass="12298">MTLVGSDLTPYLALILAGFLPSEIWRWLGLVVGRGLREGSELLLWVRAVATATLAAVVAKLAFFPAGVLAGMPLSWRAGAMIAGVAVYWIARRSVLMGVATAEVIIVGSAYWLGLK</sequence>
<evidence type="ECO:0000256" key="1">
    <source>
        <dbReference type="SAM" id="Phobius"/>
    </source>
</evidence>
<reference evidence="2 3" key="1">
    <citation type="submission" date="2019-04" db="EMBL/GenBank/DDBJ databases">
        <title>Phreatobacter aquaticus sp. nov.</title>
        <authorList>
            <person name="Choi A."/>
        </authorList>
    </citation>
    <scope>NUCLEOTIDE SEQUENCE [LARGE SCALE GENOMIC DNA]</scope>
    <source>
        <strain evidence="2 3">KCTC 52518</strain>
    </source>
</reference>
<protein>
    <submittedName>
        <fullName evidence="2">AzlD domain-containing protein</fullName>
    </submittedName>
</protein>
<feature type="transmembrane region" description="Helical" evidence="1">
    <location>
        <begin position="12"/>
        <end position="32"/>
    </location>
</feature>
<accession>A0A4D7BBS0</accession>
<dbReference type="EMBL" id="CP039690">
    <property type="protein sequence ID" value="QCI68185.1"/>
    <property type="molecule type" value="Genomic_DNA"/>
</dbReference>
<organism evidence="2 3">
    <name type="scientific">Phreatobacter stygius</name>
    <dbReference type="NCBI Taxonomy" id="1940610"/>
    <lineage>
        <taxon>Bacteria</taxon>
        <taxon>Pseudomonadati</taxon>
        <taxon>Pseudomonadota</taxon>
        <taxon>Alphaproteobacteria</taxon>
        <taxon>Hyphomicrobiales</taxon>
        <taxon>Phreatobacteraceae</taxon>
        <taxon>Phreatobacter</taxon>
    </lineage>
</organism>
<name>A0A4D7BBS0_9HYPH</name>
<keyword evidence="1" id="KW-1133">Transmembrane helix</keyword>
<feature type="transmembrane region" description="Helical" evidence="1">
    <location>
        <begin position="96"/>
        <end position="114"/>
    </location>
</feature>
<keyword evidence="1" id="KW-0472">Membrane</keyword>
<dbReference type="RefSeq" id="WP_136963604.1">
    <property type="nucleotide sequence ID" value="NZ_CP039690.1"/>
</dbReference>
<keyword evidence="3" id="KW-1185">Reference proteome</keyword>
<feature type="transmembrane region" description="Helical" evidence="1">
    <location>
        <begin position="44"/>
        <end position="68"/>
    </location>
</feature>
<gene>
    <name evidence="2" type="ORF">E8M01_30540</name>
</gene>
<evidence type="ECO:0000313" key="2">
    <source>
        <dbReference type="EMBL" id="QCI68185.1"/>
    </source>
</evidence>
<dbReference type="KEGG" id="pstg:E8M01_30540"/>
<dbReference type="OrthoDB" id="7855510at2"/>
<feature type="transmembrane region" description="Helical" evidence="1">
    <location>
        <begin position="74"/>
        <end position="91"/>
    </location>
</feature>